<keyword evidence="1" id="KW-0812">Transmembrane</keyword>
<evidence type="ECO:0000313" key="3">
    <source>
        <dbReference type="Proteomes" id="UP000199687"/>
    </source>
</evidence>
<keyword evidence="3" id="KW-1185">Reference proteome</keyword>
<proteinExistence type="predicted"/>
<dbReference type="Proteomes" id="UP000199687">
    <property type="component" value="Unassembled WGS sequence"/>
</dbReference>
<feature type="transmembrane region" description="Helical" evidence="1">
    <location>
        <begin position="30"/>
        <end position="52"/>
    </location>
</feature>
<dbReference type="AlphaFoldDB" id="A0A1H9VBK4"/>
<dbReference type="RefSeq" id="WP_245711741.1">
    <property type="nucleotide sequence ID" value="NZ_FOGL01000022.1"/>
</dbReference>
<protein>
    <submittedName>
        <fullName evidence="2">Uncharacterized protein</fullName>
    </submittedName>
</protein>
<feature type="transmembrane region" description="Helical" evidence="1">
    <location>
        <begin position="7"/>
        <end position="24"/>
    </location>
</feature>
<sequence length="58" mass="6146">MSFRTVAALIGSILICSFGLFRLLNETLSATPLFVAYVFIITGLIGAVVNAVKLGKSK</sequence>
<keyword evidence="1" id="KW-1133">Transmembrane helix</keyword>
<evidence type="ECO:0000256" key="1">
    <source>
        <dbReference type="SAM" id="Phobius"/>
    </source>
</evidence>
<accession>A0A1H9VBK4</accession>
<evidence type="ECO:0000313" key="2">
    <source>
        <dbReference type="EMBL" id="SES18824.1"/>
    </source>
</evidence>
<gene>
    <name evidence="2" type="ORF">SAMN04487944_12282</name>
</gene>
<keyword evidence="1" id="KW-0472">Membrane</keyword>
<name>A0A1H9VBK4_9BACI</name>
<organism evidence="2 3">
    <name type="scientific">Gracilibacillus ureilyticus</name>
    <dbReference type="NCBI Taxonomy" id="531814"/>
    <lineage>
        <taxon>Bacteria</taxon>
        <taxon>Bacillati</taxon>
        <taxon>Bacillota</taxon>
        <taxon>Bacilli</taxon>
        <taxon>Bacillales</taxon>
        <taxon>Bacillaceae</taxon>
        <taxon>Gracilibacillus</taxon>
    </lineage>
</organism>
<reference evidence="2 3" key="1">
    <citation type="submission" date="2016-10" db="EMBL/GenBank/DDBJ databases">
        <authorList>
            <person name="de Groot N.N."/>
        </authorList>
    </citation>
    <scope>NUCLEOTIDE SEQUENCE [LARGE SCALE GENOMIC DNA]</scope>
    <source>
        <strain evidence="2 3">CGMCC 1.7727</strain>
    </source>
</reference>
<dbReference type="EMBL" id="FOGL01000022">
    <property type="protein sequence ID" value="SES18824.1"/>
    <property type="molecule type" value="Genomic_DNA"/>
</dbReference>